<dbReference type="Proteomes" id="UP000079169">
    <property type="component" value="Unplaced"/>
</dbReference>
<dbReference type="GeneID" id="103517364"/>
<evidence type="ECO:0000313" key="3">
    <source>
        <dbReference type="RefSeq" id="XP_026685282.1"/>
    </source>
</evidence>
<dbReference type="RefSeq" id="XP_026685282.1">
    <property type="nucleotide sequence ID" value="XM_026829481.1"/>
</dbReference>
<name>A0A3Q0J9V8_DIACI</name>
<organism evidence="2 3">
    <name type="scientific">Diaphorina citri</name>
    <name type="common">Asian citrus psyllid</name>
    <dbReference type="NCBI Taxonomy" id="121845"/>
    <lineage>
        <taxon>Eukaryota</taxon>
        <taxon>Metazoa</taxon>
        <taxon>Ecdysozoa</taxon>
        <taxon>Arthropoda</taxon>
        <taxon>Hexapoda</taxon>
        <taxon>Insecta</taxon>
        <taxon>Pterygota</taxon>
        <taxon>Neoptera</taxon>
        <taxon>Paraneoptera</taxon>
        <taxon>Hemiptera</taxon>
        <taxon>Sternorrhyncha</taxon>
        <taxon>Psylloidea</taxon>
        <taxon>Psyllidae</taxon>
        <taxon>Diaphorininae</taxon>
        <taxon>Diaphorina</taxon>
    </lineage>
</organism>
<dbReference type="Pfam" id="PF11901">
    <property type="entry name" value="DM9"/>
    <property type="match status" value="1"/>
</dbReference>
<accession>A0A3Q0J9V8</accession>
<dbReference type="PANTHER" id="PTHR31649:SF1">
    <property type="entry name" value="FARNESOIC ACID O-METHYL TRANSFERASE DOMAIN-CONTAINING PROTEIN"/>
    <property type="match status" value="1"/>
</dbReference>
<protein>
    <submittedName>
        <fullName evidence="3">Uncharacterized protein LOC103517364</fullName>
    </submittedName>
</protein>
<dbReference type="SMART" id="SM00696">
    <property type="entry name" value="DM9"/>
    <property type="match status" value="1"/>
</dbReference>
<dbReference type="PANTHER" id="PTHR31649">
    <property type="entry name" value="AGAP009604-PA"/>
    <property type="match status" value="1"/>
</dbReference>
<feature type="region of interest" description="Disordered" evidence="1">
    <location>
        <begin position="64"/>
        <end position="98"/>
    </location>
</feature>
<gene>
    <name evidence="3" type="primary">LOC103517364</name>
</gene>
<evidence type="ECO:0000313" key="2">
    <source>
        <dbReference type="Proteomes" id="UP000079169"/>
    </source>
</evidence>
<dbReference type="AlphaFoldDB" id="A0A3Q0J9V8"/>
<evidence type="ECO:0000256" key="1">
    <source>
        <dbReference type="SAM" id="MobiDB-lite"/>
    </source>
</evidence>
<proteinExistence type="predicted"/>
<reference evidence="3" key="1">
    <citation type="submission" date="2025-08" db="UniProtKB">
        <authorList>
            <consortium name="RefSeq"/>
        </authorList>
    </citation>
    <scope>IDENTIFICATION</scope>
</reference>
<dbReference type="InterPro" id="IPR006616">
    <property type="entry name" value="DM9_repeat"/>
</dbReference>
<dbReference type="PaxDb" id="121845-A0A3Q0J9V8"/>
<keyword evidence="2" id="KW-1185">Reference proteome</keyword>
<dbReference type="KEGG" id="dci:103517364"/>
<sequence>MSSMYPDLSHLKDHHYGWYYRPSCPPAPETDSEGEKEGHAISSSFHRQCPQCYERCRICHKRGSDEEESHGPFAGRRTCRPSGSDSEDEGHGPWSRHRPCEETCGGPFSSKYCGHCKGPEEEGGFADHEASRCRPCNPDECGGPFSSKYCGRCKGPEEEGGFADHERSRYRPCNPDECGGPFSSKYCDHCKGPELKEEEESDGHFLDHERRGSNEDHCGGPFSSHYCGRYRPSEGPGCHGNQDGVDGRWGEEGWSPRGRNHVMEGESFQEAIVDLERELGPHWWSRERHHELPHHHVGVYAWVSCSNGEVPANAVKVGRDEDGGRTYVGRARHEGDLLPAKVAPSHGGAFVPWGGLEHSKFNYEVSAYRSQIYSLVYNVS</sequence>